<evidence type="ECO:0000313" key="6">
    <source>
        <dbReference type="EMBL" id="CAA9302785.1"/>
    </source>
</evidence>
<dbReference type="InterPro" id="IPR057326">
    <property type="entry name" value="KR_dom"/>
</dbReference>
<sequence length="274" mass="28824">MARAPSVSRHGGSGARGSATGEALRSALRAALESSSTNEPTRMRLNDAKVLVTGGGTGIGREIARVLREGGAQVAVSGRRQNVIEEAARELGALPVVGDVGVESDSERMVREVVAAFGGYNVLVNNAGSGRFAPLVDMDVADFDATFATNVRGAMLMARASARHFVTQNAGNIVNVASTAASRGAPNGTAYHASKFALAGLTQVWRAELRKHNVRVMQVNPSEVLTDFFAAAGGHQEVSDRKLRPAEIAHAVRAMLEMDDRGFVTELTVFATNP</sequence>
<dbReference type="Pfam" id="PF00106">
    <property type="entry name" value="adh_short"/>
    <property type="match status" value="1"/>
</dbReference>
<dbReference type="CDD" id="cd05233">
    <property type="entry name" value="SDR_c"/>
    <property type="match status" value="1"/>
</dbReference>
<dbReference type="PANTHER" id="PTHR43669">
    <property type="entry name" value="5-KETO-D-GLUCONATE 5-REDUCTASE"/>
    <property type="match status" value="1"/>
</dbReference>
<feature type="region of interest" description="Disordered" evidence="4">
    <location>
        <begin position="1"/>
        <end position="20"/>
    </location>
</feature>
<evidence type="ECO:0000256" key="2">
    <source>
        <dbReference type="ARBA" id="ARBA00023002"/>
    </source>
</evidence>
<dbReference type="InterPro" id="IPR002347">
    <property type="entry name" value="SDR_fam"/>
</dbReference>
<gene>
    <name evidence="6" type="ORF">AVDCRST_MAG11-953</name>
</gene>
<evidence type="ECO:0000256" key="1">
    <source>
        <dbReference type="ARBA" id="ARBA00006484"/>
    </source>
</evidence>
<dbReference type="Gene3D" id="3.40.50.720">
    <property type="entry name" value="NAD(P)-binding Rossmann-like Domain"/>
    <property type="match status" value="1"/>
</dbReference>
<organism evidence="6">
    <name type="scientific">uncultured Gemmatimonadaceae bacterium</name>
    <dbReference type="NCBI Taxonomy" id="246130"/>
    <lineage>
        <taxon>Bacteria</taxon>
        <taxon>Pseudomonadati</taxon>
        <taxon>Gemmatimonadota</taxon>
        <taxon>Gemmatimonadia</taxon>
        <taxon>Gemmatimonadales</taxon>
        <taxon>Gemmatimonadaceae</taxon>
        <taxon>environmental samples</taxon>
    </lineage>
</organism>
<reference evidence="6" key="1">
    <citation type="submission" date="2020-02" db="EMBL/GenBank/DDBJ databases">
        <authorList>
            <person name="Meier V. D."/>
        </authorList>
    </citation>
    <scope>NUCLEOTIDE SEQUENCE</scope>
    <source>
        <strain evidence="6">AVDCRST_MAG11</strain>
    </source>
</reference>
<protein>
    <submittedName>
        <fullName evidence="6">3-oxoacyl-[acyl-carrier protein] reductase</fullName>
        <ecNumber evidence="6">1.1.1.100</ecNumber>
    </submittedName>
</protein>
<dbReference type="InterPro" id="IPR036291">
    <property type="entry name" value="NAD(P)-bd_dom_sf"/>
</dbReference>
<dbReference type="EC" id="1.1.1.100" evidence="6"/>
<comment type="similarity">
    <text evidence="1 3">Belongs to the short-chain dehydrogenases/reductases (SDR) family.</text>
</comment>
<dbReference type="PANTHER" id="PTHR43669:SF3">
    <property type="entry name" value="ALCOHOL DEHYDROGENASE, PUTATIVE (AFU_ORTHOLOGUE AFUA_3G03445)-RELATED"/>
    <property type="match status" value="1"/>
</dbReference>
<dbReference type="AlphaFoldDB" id="A0A6J4KEQ6"/>
<evidence type="ECO:0000256" key="3">
    <source>
        <dbReference type="RuleBase" id="RU000363"/>
    </source>
</evidence>
<dbReference type="SUPFAM" id="SSF51735">
    <property type="entry name" value="NAD(P)-binding Rossmann-fold domains"/>
    <property type="match status" value="1"/>
</dbReference>
<keyword evidence="2 6" id="KW-0560">Oxidoreductase</keyword>
<dbReference type="EMBL" id="CADCTU010000212">
    <property type="protein sequence ID" value="CAA9302785.1"/>
    <property type="molecule type" value="Genomic_DNA"/>
</dbReference>
<evidence type="ECO:0000256" key="4">
    <source>
        <dbReference type="SAM" id="MobiDB-lite"/>
    </source>
</evidence>
<dbReference type="FunFam" id="3.40.50.720:FF:000084">
    <property type="entry name" value="Short-chain dehydrogenase reductase"/>
    <property type="match status" value="1"/>
</dbReference>
<dbReference type="GO" id="GO:0004316">
    <property type="term" value="F:3-oxoacyl-[acyl-carrier-protein] reductase (NADPH) activity"/>
    <property type="evidence" value="ECO:0007669"/>
    <property type="project" value="UniProtKB-EC"/>
</dbReference>
<dbReference type="SMART" id="SM00822">
    <property type="entry name" value="PKS_KR"/>
    <property type="match status" value="1"/>
</dbReference>
<feature type="domain" description="Ketoreductase" evidence="5">
    <location>
        <begin position="48"/>
        <end position="248"/>
    </location>
</feature>
<dbReference type="PRINTS" id="PR00080">
    <property type="entry name" value="SDRFAMILY"/>
</dbReference>
<dbReference type="PRINTS" id="PR00081">
    <property type="entry name" value="GDHRDH"/>
</dbReference>
<name>A0A6J4KEQ6_9BACT</name>
<evidence type="ECO:0000259" key="5">
    <source>
        <dbReference type="SMART" id="SM00822"/>
    </source>
</evidence>
<accession>A0A6J4KEQ6</accession>
<proteinExistence type="inferred from homology"/>